<reference evidence="1" key="2">
    <citation type="submission" date="2017-10" db="EMBL/GenBank/DDBJ databases">
        <title>Ladona fulva Genome sequencing and assembly.</title>
        <authorList>
            <person name="Murali S."/>
            <person name="Richards S."/>
            <person name="Bandaranaike D."/>
            <person name="Bellair M."/>
            <person name="Blankenburg K."/>
            <person name="Chao H."/>
            <person name="Dinh H."/>
            <person name="Doddapaneni H."/>
            <person name="Dugan-Rocha S."/>
            <person name="Elkadiri S."/>
            <person name="Gnanaolivu R."/>
            <person name="Hernandez B."/>
            <person name="Skinner E."/>
            <person name="Javaid M."/>
            <person name="Lee S."/>
            <person name="Li M."/>
            <person name="Ming W."/>
            <person name="Munidasa M."/>
            <person name="Muniz J."/>
            <person name="Nguyen L."/>
            <person name="Hughes D."/>
            <person name="Osuji N."/>
            <person name="Pu L.-L."/>
            <person name="Puazo M."/>
            <person name="Qu C."/>
            <person name="Quiroz J."/>
            <person name="Raj R."/>
            <person name="Weissenberger G."/>
            <person name="Xin Y."/>
            <person name="Zou X."/>
            <person name="Han Y."/>
            <person name="Worley K."/>
            <person name="Muzny D."/>
            <person name="Gibbs R."/>
        </authorList>
    </citation>
    <scope>NUCLEOTIDE SEQUENCE</scope>
    <source>
        <strain evidence="1">Sampled in the wild</strain>
    </source>
</reference>
<comment type="caution">
    <text evidence="1">The sequence shown here is derived from an EMBL/GenBank/DDBJ whole genome shotgun (WGS) entry which is preliminary data.</text>
</comment>
<protein>
    <recommendedName>
        <fullName evidence="3">Reverse transcriptase domain-containing protein</fullName>
    </recommendedName>
</protein>
<dbReference type="PANTHER" id="PTHR47027">
    <property type="entry name" value="REVERSE TRANSCRIPTASE DOMAIN-CONTAINING PROTEIN"/>
    <property type="match status" value="1"/>
</dbReference>
<reference evidence="1" key="1">
    <citation type="submission" date="2013-04" db="EMBL/GenBank/DDBJ databases">
        <authorList>
            <person name="Qu J."/>
            <person name="Murali S.C."/>
            <person name="Bandaranaike D."/>
            <person name="Bellair M."/>
            <person name="Blankenburg K."/>
            <person name="Chao H."/>
            <person name="Dinh H."/>
            <person name="Doddapaneni H."/>
            <person name="Downs B."/>
            <person name="Dugan-Rocha S."/>
            <person name="Elkadiri S."/>
            <person name="Gnanaolivu R.D."/>
            <person name="Hernandez B."/>
            <person name="Javaid M."/>
            <person name="Jayaseelan J.C."/>
            <person name="Lee S."/>
            <person name="Li M."/>
            <person name="Ming W."/>
            <person name="Munidasa M."/>
            <person name="Muniz J."/>
            <person name="Nguyen L."/>
            <person name="Ongeri F."/>
            <person name="Osuji N."/>
            <person name="Pu L.-L."/>
            <person name="Puazo M."/>
            <person name="Qu C."/>
            <person name="Quiroz J."/>
            <person name="Raj R."/>
            <person name="Weissenberger G."/>
            <person name="Xin Y."/>
            <person name="Zou X."/>
            <person name="Han Y."/>
            <person name="Richards S."/>
            <person name="Worley K."/>
            <person name="Muzny D."/>
            <person name="Gibbs R."/>
        </authorList>
    </citation>
    <scope>NUCLEOTIDE SEQUENCE</scope>
    <source>
        <strain evidence="1">Sampled in the wild</strain>
    </source>
</reference>
<dbReference type="Proteomes" id="UP000792457">
    <property type="component" value="Unassembled WGS sequence"/>
</dbReference>
<keyword evidence="2" id="KW-1185">Reference proteome</keyword>
<dbReference type="EMBL" id="KZ308823">
    <property type="protein sequence ID" value="KAG8234533.1"/>
    <property type="molecule type" value="Genomic_DNA"/>
</dbReference>
<dbReference type="AlphaFoldDB" id="A0A8K0KHQ0"/>
<gene>
    <name evidence="1" type="ORF">J437_LFUL013104</name>
</gene>
<evidence type="ECO:0008006" key="3">
    <source>
        <dbReference type="Google" id="ProtNLM"/>
    </source>
</evidence>
<name>A0A8K0KHQ0_LADFU</name>
<evidence type="ECO:0000313" key="1">
    <source>
        <dbReference type="EMBL" id="KAG8234533.1"/>
    </source>
</evidence>
<organism evidence="1 2">
    <name type="scientific">Ladona fulva</name>
    <name type="common">Scarce chaser dragonfly</name>
    <name type="synonym">Libellula fulva</name>
    <dbReference type="NCBI Taxonomy" id="123851"/>
    <lineage>
        <taxon>Eukaryota</taxon>
        <taxon>Metazoa</taxon>
        <taxon>Ecdysozoa</taxon>
        <taxon>Arthropoda</taxon>
        <taxon>Hexapoda</taxon>
        <taxon>Insecta</taxon>
        <taxon>Pterygota</taxon>
        <taxon>Palaeoptera</taxon>
        <taxon>Odonata</taxon>
        <taxon>Epiprocta</taxon>
        <taxon>Anisoptera</taxon>
        <taxon>Libelluloidea</taxon>
        <taxon>Libellulidae</taxon>
        <taxon>Ladona</taxon>
    </lineage>
</organism>
<dbReference type="PANTHER" id="PTHR47027:SF20">
    <property type="entry name" value="REVERSE TRANSCRIPTASE-LIKE PROTEIN WITH RNA-DIRECTED DNA POLYMERASE DOMAIN"/>
    <property type="match status" value="1"/>
</dbReference>
<evidence type="ECO:0000313" key="2">
    <source>
        <dbReference type="Proteomes" id="UP000792457"/>
    </source>
</evidence>
<dbReference type="OrthoDB" id="418748at2759"/>
<accession>A0A8K0KHQ0</accession>
<proteinExistence type="predicted"/>
<sequence length="106" mass="12464">MPGKGTTDEIFTLRQIMERHREKQVGLLMFIDLEKVYDRVARQEVWRCLRKKRVPEKYVRLWQEMYQGAKTQVRTNVGTTEGFHVAVGLHQINSFINTTSVAPNEE</sequence>